<evidence type="ECO:0000313" key="2">
    <source>
        <dbReference type="Proteomes" id="UP000620147"/>
    </source>
</evidence>
<dbReference type="Proteomes" id="UP000620147">
    <property type="component" value="Unassembled WGS sequence"/>
</dbReference>
<comment type="caution">
    <text evidence="1">The sequence shown here is derived from an EMBL/GenBank/DDBJ whole genome shotgun (WGS) entry which is preliminary data.</text>
</comment>
<gene>
    <name evidence="1" type="ORF">BUFA31_11130</name>
</gene>
<proteinExistence type="predicted"/>
<keyword evidence="2" id="KW-1185">Reference proteome</keyword>
<protein>
    <submittedName>
        <fullName evidence="1">Uncharacterized protein</fullName>
    </submittedName>
</protein>
<organism evidence="1 2">
    <name type="scientific">Butyricicoccus faecihominis</name>
    <dbReference type="NCBI Taxonomy" id="1712515"/>
    <lineage>
        <taxon>Bacteria</taxon>
        <taxon>Bacillati</taxon>
        <taxon>Bacillota</taxon>
        <taxon>Clostridia</taxon>
        <taxon>Eubacteriales</taxon>
        <taxon>Butyricicoccaceae</taxon>
        <taxon>Butyricicoccus</taxon>
    </lineage>
</organism>
<name>A0ABQ1DZ01_9FIRM</name>
<sequence length="53" mass="5793">MENLIRVIRLHPGESVLILASENPPTPPAALLFTTEPSHDDDTDSIAVLMRVV</sequence>
<dbReference type="EMBL" id="BLYJ01000010">
    <property type="protein sequence ID" value="GFO87949.1"/>
    <property type="molecule type" value="Genomic_DNA"/>
</dbReference>
<reference evidence="1 2" key="1">
    <citation type="submission" date="2020-06" db="EMBL/GenBank/DDBJ databases">
        <title>Characterization of fructooligosaccharide metabolism and fructooligosaccharide-degrading enzymes in human commensal butyrate producers.</title>
        <authorList>
            <person name="Tanno H."/>
            <person name="Fujii T."/>
            <person name="Hirano K."/>
            <person name="Maeno S."/>
            <person name="Tonozuka T."/>
            <person name="Sakamoto M."/>
            <person name="Ohkuma M."/>
            <person name="Tochio T."/>
            <person name="Endo A."/>
        </authorList>
    </citation>
    <scope>NUCLEOTIDE SEQUENCE [LARGE SCALE GENOMIC DNA]</scope>
    <source>
        <strain evidence="1 2">JCM 31056</strain>
    </source>
</reference>
<evidence type="ECO:0000313" key="1">
    <source>
        <dbReference type="EMBL" id="GFO87949.1"/>
    </source>
</evidence>
<dbReference type="RefSeq" id="WP_188886319.1">
    <property type="nucleotide sequence ID" value="NZ_BLYJ01000010.1"/>
</dbReference>
<accession>A0ABQ1DZ01</accession>